<feature type="domain" description="DUF2510" evidence="3">
    <location>
        <begin position="5"/>
        <end position="35"/>
    </location>
</feature>
<feature type="transmembrane region" description="Helical" evidence="2">
    <location>
        <begin position="101"/>
        <end position="118"/>
    </location>
</feature>
<dbReference type="Pfam" id="PF13845">
    <property type="entry name" value="Septum_form"/>
    <property type="match status" value="1"/>
</dbReference>
<keyword evidence="2" id="KW-1133">Transmembrane helix</keyword>
<dbReference type="Proteomes" id="UP001244427">
    <property type="component" value="Unassembled WGS sequence"/>
</dbReference>
<keyword evidence="6" id="KW-1185">Reference proteome</keyword>
<dbReference type="AlphaFoldDB" id="A0AAW8F1J7"/>
<sequence length="335" mass="34895">MNAPAGWYDDGSGRQRWWDGSQWTEHFYAQAEAAASAQPADIAPAGAAAPVAPAADAAPFAPPYVMAIGATTPGADVAAAVPAHPGYAQPFSPSVRPTPRFPVLGVIGLCIVGLGIVLSCIPPIAAAGWVALGAGFVLSIASLFLRSAKWPGVVALGATGLGAVLATAVALISFTAPVTSVSPDAGGSSAEGGSTLDDDSKETVPTDPGEIEGAEMTAFADLEVGDCIPLIDYGDDMIYELPVVPCDTPHTDEVFFIFDVEDGEFPGDESLEETAWSGCLAEFERYVGLDYDDSELDFYTYQPTKSSWSRWDDRTVQCILYSIDDVTGTLAGTAR</sequence>
<feature type="transmembrane region" description="Helical" evidence="2">
    <location>
        <begin position="124"/>
        <end position="145"/>
    </location>
</feature>
<evidence type="ECO:0000313" key="5">
    <source>
        <dbReference type="EMBL" id="MDQ0648919.1"/>
    </source>
</evidence>
<evidence type="ECO:0008006" key="7">
    <source>
        <dbReference type="Google" id="ProtNLM"/>
    </source>
</evidence>
<gene>
    <name evidence="5" type="ORF">QFZ53_003115</name>
</gene>
<name>A0AAW8F1J7_9MICO</name>
<evidence type="ECO:0000259" key="3">
    <source>
        <dbReference type="Pfam" id="PF10708"/>
    </source>
</evidence>
<evidence type="ECO:0000256" key="1">
    <source>
        <dbReference type="SAM" id="MobiDB-lite"/>
    </source>
</evidence>
<dbReference type="InterPro" id="IPR026004">
    <property type="entry name" value="Septum_form"/>
</dbReference>
<evidence type="ECO:0000256" key="2">
    <source>
        <dbReference type="SAM" id="Phobius"/>
    </source>
</evidence>
<dbReference type="EMBL" id="JAUSXV010000001">
    <property type="protein sequence ID" value="MDQ0648919.1"/>
    <property type="molecule type" value="Genomic_DNA"/>
</dbReference>
<reference evidence="5 6" key="1">
    <citation type="submission" date="2023-07" db="EMBL/GenBank/DDBJ databases">
        <title>Comparative genomics of wheat-associated soil bacteria to identify genetic determinants of phenazine resistance.</title>
        <authorList>
            <person name="Mouncey N."/>
        </authorList>
    </citation>
    <scope>NUCLEOTIDE SEQUENCE [LARGE SCALE GENOMIC DNA]</scope>
    <source>
        <strain evidence="5 6">W4I9-1</strain>
    </source>
</reference>
<accession>A0AAW8F1J7</accession>
<keyword evidence="2" id="KW-0812">Transmembrane</keyword>
<evidence type="ECO:0000313" key="6">
    <source>
        <dbReference type="Proteomes" id="UP001244427"/>
    </source>
</evidence>
<evidence type="ECO:0000259" key="4">
    <source>
        <dbReference type="Pfam" id="PF13845"/>
    </source>
</evidence>
<dbReference type="Pfam" id="PF10708">
    <property type="entry name" value="DUF2510"/>
    <property type="match status" value="1"/>
</dbReference>
<feature type="transmembrane region" description="Helical" evidence="2">
    <location>
        <begin position="152"/>
        <end position="174"/>
    </location>
</feature>
<proteinExistence type="predicted"/>
<dbReference type="RefSeq" id="WP_307298041.1">
    <property type="nucleotide sequence ID" value="NZ_JAUSXV010000001.1"/>
</dbReference>
<organism evidence="5 6">
    <name type="scientific">Microbacterium natoriense</name>
    <dbReference type="NCBI Taxonomy" id="284570"/>
    <lineage>
        <taxon>Bacteria</taxon>
        <taxon>Bacillati</taxon>
        <taxon>Actinomycetota</taxon>
        <taxon>Actinomycetes</taxon>
        <taxon>Micrococcales</taxon>
        <taxon>Microbacteriaceae</taxon>
        <taxon>Microbacterium</taxon>
    </lineage>
</organism>
<keyword evidence="2" id="KW-0472">Membrane</keyword>
<feature type="region of interest" description="Disordered" evidence="1">
    <location>
        <begin position="182"/>
        <end position="210"/>
    </location>
</feature>
<comment type="caution">
    <text evidence="5">The sequence shown here is derived from an EMBL/GenBank/DDBJ whole genome shotgun (WGS) entry which is preliminary data.</text>
</comment>
<feature type="domain" description="Septum formation-related" evidence="4">
    <location>
        <begin position="239"/>
        <end position="325"/>
    </location>
</feature>
<protein>
    <recommendedName>
        <fullName evidence="7">DUF2510 domain-containing protein</fullName>
    </recommendedName>
</protein>
<dbReference type="InterPro" id="IPR018929">
    <property type="entry name" value="DUF2510"/>
</dbReference>